<keyword evidence="2" id="KW-0472">Membrane</keyword>
<dbReference type="Proteomes" id="UP000541558">
    <property type="component" value="Unassembled WGS sequence"/>
</dbReference>
<dbReference type="EMBL" id="JAACJK010000220">
    <property type="protein sequence ID" value="KAF5315623.1"/>
    <property type="molecule type" value="Genomic_DNA"/>
</dbReference>
<organism evidence="3 4">
    <name type="scientific">Ephemerocybe angulata</name>
    <dbReference type="NCBI Taxonomy" id="980116"/>
    <lineage>
        <taxon>Eukaryota</taxon>
        <taxon>Fungi</taxon>
        <taxon>Dikarya</taxon>
        <taxon>Basidiomycota</taxon>
        <taxon>Agaricomycotina</taxon>
        <taxon>Agaricomycetes</taxon>
        <taxon>Agaricomycetidae</taxon>
        <taxon>Agaricales</taxon>
        <taxon>Agaricineae</taxon>
        <taxon>Psathyrellaceae</taxon>
        <taxon>Ephemerocybe</taxon>
    </lineage>
</organism>
<name>A0A8H5B409_9AGAR</name>
<dbReference type="OrthoDB" id="2564984at2759"/>
<evidence type="ECO:0000313" key="4">
    <source>
        <dbReference type="Proteomes" id="UP000541558"/>
    </source>
</evidence>
<dbReference type="PANTHER" id="PTHR13551">
    <property type="entry name" value="BRAIN PROTEIN I3"/>
    <property type="match status" value="1"/>
</dbReference>
<feature type="region of interest" description="Disordered" evidence="1">
    <location>
        <begin position="1"/>
        <end position="68"/>
    </location>
</feature>
<feature type="compositionally biased region" description="Polar residues" evidence="1">
    <location>
        <begin position="50"/>
        <end position="68"/>
    </location>
</feature>
<evidence type="ECO:0008006" key="5">
    <source>
        <dbReference type="Google" id="ProtNLM"/>
    </source>
</evidence>
<keyword evidence="2" id="KW-1133">Transmembrane helix</keyword>
<protein>
    <recommendedName>
        <fullName evidence="5">Brain protein I3</fullName>
    </recommendedName>
</protein>
<accession>A0A8H5B409</accession>
<dbReference type="InterPro" id="IPR019317">
    <property type="entry name" value="BRI3"/>
</dbReference>
<evidence type="ECO:0000256" key="1">
    <source>
        <dbReference type="SAM" id="MobiDB-lite"/>
    </source>
</evidence>
<feature type="transmembrane region" description="Helical" evidence="2">
    <location>
        <begin position="97"/>
        <end position="116"/>
    </location>
</feature>
<dbReference type="AlphaFoldDB" id="A0A8H5B409"/>
<comment type="caution">
    <text evidence="3">The sequence shown here is derived from an EMBL/GenBank/DDBJ whole genome shotgun (WGS) entry which is preliminary data.</text>
</comment>
<feature type="compositionally biased region" description="Polar residues" evidence="1">
    <location>
        <begin position="28"/>
        <end position="37"/>
    </location>
</feature>
<proteinExistence type="predicted"/>
<keyword evidence="4" id="KW-1185">Reference proteome</keyword>
<sequence>MIAQPSEDNKSQPQVLAPPPSYEMPQAGTPQAGTPQAGTPYIPSPVGQPGTPQYVNVGQPQPTPQLHSSEAARIGEEYRSGLLAQCAQGNHDRKTTFGVCGIITAVICFPIGLIALCIDTEDRCARCGVRL</sequence>
<gene>
    <name evidence="3" type="ORF">D9611_004771</name>
</gene>
<keyword evidence="2" id="KW-0812">Transmembrane</keyword>
<reference evidence="3 4" key="1">
    <citation type="journal article" date="2020" name="ISME J.">
        <title>Uncovering the hidden diversity of litter-decomposition mechanisms in mushroom-forming fungi.</title>
        <authorList>
            <person name="Floudas D."/>
            <person name="Bentzer J."/>
            <person name="Ahren D."/>
            <person name="Johansson T."/>
            <person name="Persson P."/>
            <person name="Tunlid A."/>
        </authorList>
    </citation>
    <scope>NUCLEOTIDE SEQUENCE [LARGE SCALE GENOMIC DNA]</scope>
    <source>
        <strain evidence="3 4">CBS 175.51</strain>
    </source>
</reference>
<evidence type="ECO:0000256" key="2">
    <source>
        <dbReference type="SAM" id="Phobius"/>
    </source>
</evidence>
<evidence type="ECO:0000313" key="3">
    <source>
        <dbReference type="EMBL" id="KAF5315623.1"/>
    </source>
</evidence>